<organism evidence="2 3">
    <name type="scientific">Staphylococcus felis</name>
    <dbReference type="NCBI Taxonomy" id="46127"/>
    <lineage>
        <taxon>Bacteria</taxon>
        <taxon>Bacillati</taxon>
        <taxon>Bacillota</taxon>
        <taxon>Bacilli</taxon>
        <taxon>Bacillales</taxon>
        <taxon>Staphylococcaceae</taxon>
        <taxon>Staphylococcus</taxon>
    </lineage>
</organism>
<name>A0ABS0QSG1_9STAP</name>
<comment type="caution">
    <text evidence="2">The sequence shown here is derived from an EMBL/GenBank/DDBJ whole genome shotgun (WGS) entry which is preliminary data.</text>
</comment>
<gene>
    <name evidence="2" type="ORF">I9026_12785</name>
</gene>
<evidence type="ECO:0000259" key="1">
    <source>
        <dbReference type="Pfam" id="PF00135"/>
    </source>
</evidence>
<dbReference type="Proteomes" id="UP000597038">
    <property type="component" value="Unassembled WGS sequence"/>
</dbReference>
<dbReference type="Pfam" id="PF00135">
    <property type="entry name" value="COesterase"/>
    <property type="match status" value="1"/>
</dbReference>
<evidence type="ECO:0000313" key="2">
    <source>
        <dbReference type="EMBL" id="MBH9582210.1"/>
    </source>
</evidence>
<feature type="non-terminal residue" evidence="2">
    <location>
        <position position="56"/>
    </location>
</feature>
<dbReference type="RefSeq" id="WP_198093090.1">
    <property type="nucleotide sequence ID" value="NZ_JAEDAQ010000163.1"/>
</dbReference>
<dbReference type="SUPFAM" id="SSF53474">
    <property type="entry name" value="alpha/beta-Hydrolases"/>
    <property type="match status" value="1"/>
</dbReference>
<dbReference type="InterPro" id="IPR029058">
    <property type="entry name" value="AB_hydrolase_fold"/>
</dbReference>
<keyword evidence="3" id="KW-1185">Reference proteome</keyword>
<dbReference type="Gene3D" id="3.40.50.1820">
    <property type="entry name" value="alpha/beta hydrolase"/>
    <property type="match status" value="1"/>
</dbReference>
<sequence>MCLVHTKLGYVKGERHTGYDCFKGIHYAKQPNGALRILHDQPIDQCQAVLDATQLT</sequence>
<reference evidence="2 3" key="1">
    <citation type="submission" date="2020-12" db="EMBL/GenBank/DDBJ databases">
        <title>Genomic analysis of Staphylococcus felis from a cat with skin infection.</title>
        <authorList>
            <person name="Aslantas O."/>
            <person name="Keskin O."/>
            <person name="Buyukaltay K."/>
            <person name="Gullu Yucetepe A."/>
        </authorList>
    </citation>
    <scope>NUCLEOTIDE SEQUENCE [LARGE SCALE GENOMIC DNA]</scope>
    <source>
        <strain evidence="2 3">HARRANVET</strain>
    </source>
</reference>
<feature type="domain" description="Carboxylesterase type B" evidence="1">
    <location>
        <begin position="4"/>
        <end position="54"/>
    </location>
</feature>
<dbReference type="InterPro" id="IPR002018">
    <property type="entry name" value="CarbesteraseB"/>
</dbReference>
<dbReference type="EMBL" id="JAEDAQ010000163">
    <property type="protein sequence ID" value="MBH9582210.1"/>
    <property type="molecule type" value="Genomic_DNA"/>
</dbReference>
<accession>A0ABS0QSG1</accession>
<protein>
    <submittedName>
        <fullName evidence="2">Carboxylesterase family protein</fullName>
    </submittedName>
</protein>
<proteinExistence type="predicted"/>
<evidence type="ECO:0000313" key="3">
    <source>
        <dbReference type="Proteomes" id="UP000597038"/>
    </source>
</evidence>